<sequence length="105" mass="12581">MEMGSGSSGEKVDLRDPEAEHQKELDGVYNLFFVNNNWYFFLRLHQTLCSRLLRVYRQAERQLLEHRAEQSRERLLMAEGRREKACDLAMELRLKQPTQYLFVVF</sequence>
<dbReference type="AlphaFoldDB" id="A0A6A4RQ68"/>
<comment type="caution">
    <text evidence="2">The sequence shown here is derived from an EMBL/GenBank/DDBJ whole genome shotgun (WGS) entry which is preliminary data.</text>
</comment>
<dbReference type="Pfam" id="PF16879">
    <property type="entry name" value="Sin3a_C"/>
    <property type="match status" value="1"/>
</dbReference>
<dbReference type="InterPro" id="IPR031693">
    <property type="entry name" value="Sin3_C"/>
</dbReference>
<reference evidence="2 3" key="1">
    <citation type="submission" date="2019-06" db="EMBL/GenBank/DDBJ databases">
        <title>Draft genomes of female and male turbot (Scophthalmus maximus).</title>
        <authorList>
            <person name="Xu H."/>
            <person name="Xu X.-W."/>
            <person name="Shao C."/>
            <person name="Chen S."/>
        </authorList>
    </citation>
    <scope>NUCLEOTIDE SEQUENCE [LARGE SCALE GENOMIC DNA]</scope>
    <source>
        <strain evidence="2">Ysfricsl-2016a</strain>
        <tissue evidence="2">Blood</tissue>
    </source>
</reference>
<gene>
    <name evidence="2" type="ORF">F2P81_026227</name>
</gene>
<evidence type="ECO:0000313" key="2">
    <source>
        <dbReference type="EMBL" id="KAF0021520.1"/>
    </source>
</evidence>
<dbReference type="EMBL" id="VEVO01005670">
    <property type="protein sequence ID" value="KAF0021520.1"/>
    <property type="molecule type" value="Genomic_DNA"/>
</dbReference>
<feature type="domain" description="Sin3 C-terminal" evidence="1">
    <location>
        <begin position="32"/>
        <end position="84"/>
    </location>
</feature>
<organism evidence="2 3">
    <name type="scientific">Scophthalmus maximus</name>
    <name type="common">Turbot</name>
    <name type="synonym">Psetta maxima</name>
    <dbReference type="NCBI Taxonomy" id="52904"/>
    <lineage>
        <taxon>Eukaryota</taxon>
        <taxon>Metazoa</taxon>
        <taxon>Chordata</taxon>
        <taxon>Craniata</taxon>
        <taxon>Vertebrata</taxon>
        <taxon>Euteleostomi</taxon>
        <taxon>Actinopterygii</taxon>
        <taxon>Neopterygii</taxon>
        <taxon>Teleostei</taxon>
        <taxon>Neoteleostei</taxon>
        <taxon>Acanthomorphata</taxon>
        <taxon>Carangaria</taxon>
        <taxon>Pleuronectiformes</taxon>
        <taxon>Pleuronectoidei</taxon>
        <taxon>Scophthalmidae</taxon>
        <taxon>Scophthalmus</taxon>
    </lineage>
</organism>
<accession>A0A6A4RQ68</accession>
<proteinExistence type="predicted"/>
<evidence type="ECO:0000313" key="3">
    <source>
        <dbReference type="Proteomes" id="UP000438429"/>
    </source>
</evidence>
<protein>
    <recommendedName>
        <fullName evidence="1">Sin3 C-terminal domain-containing protein</fullName>
    </recommendedName>
</protein>
<name>A0A6A4RQ68_SCOMX</name>
<dbReference type="Proteomes" id="UP000438429">
    <property type="component" value="Unassembled WGS sequence"/>
</dbReference>
<evidence type="ECO:0000259" key="1">
    <source>
        <dbReference type="Pfam" id="PF16879"/>
    </source>
</evidence>